<keyword evidence="3" id="KW-0804">Transcription</keyword>
<dbReference type="eggNOG" id="COG1846">
    <property type="taxonomic scope" value="Bacteria"/>
</dbReference>
<evidence type="ECO:0000256" key="1">
    <source>
        <dbReference type="ARBA" id="ARBA00023015"/>
    </source>
</evidence>
<evidence type="ECO:0000313" key="6">
    <source>
        <dbReference type="Proteomes" id="UP000051324"/>
    </source>
</evidence>
<dbReference type="GO" id="GO:0003700">
    <property type="term" value="F:DNA-binding transcription factor activity"/>
    <property type="evidence" value="ECO:0007669"/>
    <property type="project" value="InterPro"/>
</dbReference>
<evidence type="ECO:0000256" key="3">
    <source>
        <dbReference type="ARBA" id="ARBA00023163"/>
    </source>
</evidence>
<keyword evidence="6" id="KW-1185">Reference proteome</keyword>
<evidence type="ECO:0000259" key="4">
    <source>
        <dbReference type="PROSITE" id="PS50995"/>
    </source>
</evidence>
<dbReference type="OrthoDB" id="384891at2"/>
<name>A0A0R1U8V1_9LACO</name>
<dbReference type="AlphaFoldDB" id="A0A0R1U8V1"/>
<dbReference type="InterPro" id="IPR000835">
    <property type="entry name" value="HTH_MarR-typ"/>
</dbReference>
<gene>
    <name evidence="5" type="ORF">FC32_GL001738</name>
</gene>
<dbReference type="PANTHER" id="PTHR42756">
    <property type="entry name" value="TRANSCRIPTIONAL REGULATOR, MARR"/>
    <property type="match status" value="1"/>
</dbReference>
<reference evidence="5 6" key="1">
    <citation type="journal article" date="2015" name="Genome Announc.">
        <title>Expanding the biotechnology potential of lactobacilli through comparative genomics of 213 strains and associated genera.</title>
        <authorList>
            <person name="Sun Z."/>
            <person name="Harris H.M."/>
            <person name="McCann A."/>
            <person name="Guo C."/>
            <person name="Argimon S."/>
            <person name="Zhang W."/>
            <person name="Yang X."/>
            <person name="Jeffery I.B."/>
            <person name="Cooney J.C."/>
            <person name="Kagawa T.F."/>
            <person name="Liu W."/>
            <person name="Song Y."/>
            <person name="Salvetti E."/>
            <person name="Wrobel A."/>
            <person name="Rasinkangas P."/>
            <person name="Parkhill J."/>
            <person name="Rea M.C."/>
            <person name="O'Sullivan O."/>
            <person name="Ritari J."/>
            <person name="Douillard F.P."/>
            <person name="Paul Ross R."/>
            <person name="Yang R."/>
            <person name="Briner A.E."/>
            <person name="Felis G.E."/>
            <person name="de Vos W.M."/>
            <person name="Barrangou R."/>
            <person name="Klaenhammer T.R."/>
            <person name="Caufield P.W."/>
            <person name="Cui Y."/>
            <person name="Zhang H."/>
            <person name="O'Toole P.W."/>
        </authorList>
    </citation>
    <scope>NUCLEOTIDE SEQUENCE [LARGE SCALE GENOMIC DNA]</scope>
    <source>
        <strain evidence="5 6">DSM 16634</strain>
    </source>
</reference>
<dbReference type="EMBL" id="AZFT01000004">
    <property type="protein sequence ID" value="KRL87314.1"/>
    <property type="molecule type" value="Genomic_DNA"/>
</dbReference>
<dbReference type="InterPro" id="IPR036390">
    <property type="entry name" value="WH_DNA-bd_sf"/>
</dbReference>
<dbReference type="SMART" id="SM00347">
    <property type="entry name" value="HTH_MARR"/>
    <property type="match status" value="1"/>
</dbReference>
<dbReference type="STRING" id="1423724.FC32_GL001738"/>
<dbReference type="PANTHER" id="PTHR42756:SF1">
    <property type="entry name" value="TRANSCRIPTIONAL REPRESSOR OF EMRAB OPERON"/>
    <property type="match status" value="1"/>
</dbReference>
<organism evidence="5 6">
    <name type="scientific">Ligilactobacillus apodemi DSM 16634 = JCM 16172</name>
    <dbReference type="NCBI Taxonomy" id="1423724"/>
    <lineage>
        <taxon>Bacteria</taxon>
        <taxon>Bacillati</taxon>
        <taxon>Bacillota</taxon>
        <taxon>Bacilli</taxon>
        <taxon>Lactobacillales</taxon>
        <taxon>Lactobacillaceae</taxon>
        <taxon>Ligilactobacillus</taxon>
    </lineage>
</organism>
<dbReference type="SUPFAM" id="SSF46785">
    <property type="entry name" value="Winged helix' DNA-binding domain"/>
    <property type="match status" value="1"/>
</dbReference>
<evidence type="ECO:0000313" key="5">
    <source>
        <dbReference type="EMBL" id="KRL87314.1"/>
    </source>
</evidence>
<comment type="caution">
    <text evidence="5">The sequence shown here is derived from an EMBL/GenBank/DDBJ whole genome shotgun (WGS) entry which is preliminary data.</text>
</comment>
<dbReference type="GO" id="GO:0003677">
    <property type="term" value="F:DNA binding"/>
    <property type="evidence" value="ECO:0007669"/>
    <property type="project" value="UniProtKB-KW"/>
</dbReference>
<dbReference type="InterPro" id="IPR036388">
    <property type="entry name" value="WH-like_DNA-bd_sf"/>
</dbReference>
<keyword evidence="2" id="KW-0238">DNA-binding</keyword>
<feature type="domain" description="HTH marR-type" evidence="4">
    <location>
        <begin position="1"/>
        <end position="136"/>
    </location>
</feature>
<sequence>MTKTTGRVIINTANQLTKNFGNFAKKYGLTGTQMEIIDFLASNEKEIYFQYDLEREFNIQRSTATVLLQRMEKKGLIERQRYPGDARQKVITLKPKAQKLVQECQKFLVAEENALHQRFSATEIDTLKRILAFYMEE</sequence>
<keyword evidence="1" id="KW-0805">Transcription regulation</keyword>
<dbReference type="PATRIC" id="fig|1423724.4.peg.1809"/>
<dbReference type="Proteomes" id="UP000051324">
    <property type="component" value="Unassembled WGS sequence"/>
</dbReference>
<dbReference type="PRINTS" id="PR00598">
    <property type="entry name" value="HTHMARR"/>
</dbReference>
<proteinExistence type="predicted"/>
<accession>A0A0R1U8V1</accession>
<dbReference type="PROSITE" id="PS50995">
    <property type="entry name" value="HTH_MARR_2"/>
    <property type="match status" value="1"/>
</dbReference>
<dbReference type="Gene3D" id="1.10.10.10">
    <property type="entry name" value="Winged helix-like DNA-binding domain superfamily/Winged helix DNA-binding domain"/>
    <property type="match status" value="1"/>
</dbReference>
<protein>
    <recommendedName>
        <fullName evidence="4">HTH marR-type domain-containing protein</fullName>
    </recommendedName>
</protein>
<evidence type="ECO:0000256" key="2">
    <source>
        <dbReference type="ARBA" id="ARBA00023125"/>
    </source>
</evidence>
<dbReference type="Pfam" id="PF12802">
    <property type="entry name" value="MarR_2"/>
    <property type="match status" value="1"/>
</dbReference>
<dbReference type="RefSeq" id="WP_025086997.1">
    <property type="nucleotide sequence ID" value="NZ_AZFT01000004.1"/>
</dbReference>